<feature type="domain" description="Helicase C-terminal" evidence="6">
    <location>
        <begin position="1"/>
        <end position="148"/>
    </location>
</feature>
<sequence length="225" mass="23980">MLDCIERAVNSVYRAASGSGGGGGRDSEGRPLSYIRIDGKTGPTKRFDATTQFQEEAGCRVAILQTVAAGTGLTLNAASTVVFAELTWVPGEILQAEDRAHRIGQAHSHVSIQFLQVRNSVDEVMWDVLQAKLSTTGEVLDGQAANFQMGAGWGKGQAGEDGQGWGAALCQEQQLRGHEWPGNEWAGADGPKGQLIRGGQASSSPLEPAAKRTRVDLAKWEDDDF</sequence>
<evidence type="ECO:0000313" key="7">
    <source>
        <dbReference type="EMBL" id="KIY95769.1"/>
    </source>
</evidence>
<dbReference type="OrthoDB" id="2801544at2759"/>
<dbReference type="GO" id="GO:0005524">
    <property type="term" value="F:ATP binding"/>
    <property type="evidence" value="ECO:0007669"/>
    <property type="project" value="UniProtKB-KW"/>
</dbReference>
<dbReference type="PANTHER" id="PTHR45766:SF3">
    <property type="entry name" value="DNA ANNEALING HELICASE AND ENDONUCLEASE ZRANB3"/>
    <property type="match status" value="1"/>
</dbReference>
<evidence type="ECO:0000259" key="6">
    <source>
        <dbReference type="PROSITE" id="PS51194"/>
    </source>
</evidence>
<dbReference type="InterPro" id="IPR001650">
    <property type="entry name" value="Helicase_C-like"/>
</dbReference>
<feature type="compositionally biased region" description="Basic and acidic residues" evidence="5">
    <location>
        <begin position="209"/>
        <end position="225"/>
    </location>
</feature>
<dbReference type="SMART" id="SM00490">
    <property type="entry name" value="HELICc"/>
    <property type="match status" value="1"/>
</dbReference>
<evidence type="ECO:0000256" key="2">
    <source>
        <dbReference type="ARBA" id="ARBA00022801"/>
    </source>
</evidence>
<dbReference type="AlphaFoldDB" id="A0A0D2LWB0"/>
<dbReference type="EMBL" id="KK103333">
    <property type="protein sequence ID" value="KIY95769.1"/>
    <property type="molecule type" value="Genomic_DNA"/>
</dbReference>
<protein>
    <recommendedName>
        <fullName evidence="6">Helicase C-terminal domain-containing protein</fullName>
    </recommendedName>
</protein>
<dbReference type="STRING" id="145388.A0A0D2LWB0"/>
<dbReference type="Proteomes" id="UP000054498">
    <property type="component" value="Unassembled WGS sequence"/>
</dbReference>
<keyword evidence="1" id="KW-0547">Nucleotide-binding</keyword>
<dbReference type="GO" id="GO:0043596">
    <property type="term" value="C:nuclear replication fork"/>
    <property type="evidence" value="ECO:0007669"/>
    <property type="project" value="TreeGrafter"/>
</dbReference>
<gene>
    <name evidence="7" type="ORF">MNEG_12192</name>
</gene>
<dbReference type="GO" id="GO:0004386">
    <property type="term" value="F:helicase activity"/>
    <property type="evidence" value="ECO:0007669"/>
    <property type="project" value="UniProtKB-KW"/>
</dbReference>
<keyword evidence="3" id="KW-0347">Helicase</keyword>
<organism evidence="7 8">
    <name type="scientific">Monoraphidium neglectum</name>
    <dbReference type="NCBI Taxonomy" id="145388"/>
    <lineage>
        <taxon>Eukaryota</taxon>
        <taxon>Viridiplantae</taxon>
        <taxon>Chlorophyta</taxon>
        <taxon>core chlorophytes</taxon>
        <taxon>Chlorophyceae</taxon>
        <taxon>CS clade</taxon>
        <taxon>Sphaeropleales</taxon>
        <taxon>Selenastraceae</taxon>
        <taxon>Monoraphidium</taxon>
    </lineage>
</organism>
<evidence type="ECO:0000256" key="1">
    <source>
        <dbReference type="ARBA" id="ARBA00022741"/>
    </source>
</evidence>
<accession>A0A0D2LWB0</accession>
<feature type="region of interest" description="Disordered" evidence="5">
    <location>
        <begin position="180"/>
        <end position="225"/>
    </location>
</feature>
<evidence type="ECO:0000256" key="5">
    <source>
        <dbReference type="SAM" id="MobiDB-lite"/>
    </source>
</evidence>
<dbReference type="InterPro" id="IPR049730">
    <property type="entry name" value="SNF2/RAD54-like_C"/>
</dbReference>
<dbReference type="Pfam" id="PF00271">
    <property type="entry name" value="Helicase_C"/>
    <property type="match status" value="1"/>
</dbReference>
<dbReference type="RefSeq" id="XP_013894789.1">
    <property type="nucleotide sequence ID" value="XM_014039335.1"/>
</dbReference>
<evidence type="ECO:0000313" key="8">
    <source>
        <dbReference type="Proteomes" id="UP000054498"/>
    </source>
</evidence>
<dbReference type="SUPFAM" id="SSF52540">
    <property type="entry name" value="P-loop containing nucleoside triphosphate hydrolases"/>
    <property type="match status" value="1"/>
</dbReference>
<dbReference type="KEGG" id="mng:MNEG_12192"/>
<dbReference type="GeneID" id="25729530"/>
<dbReference type="InterPro" id="IPR027417">
    <property type="entry name" value="P-loop_NTPase"/>
</dbReference>
<dbReference type="CDD" id="cd18793">
    <property type="entry name" value="SF2_C_SNF"/>
    <property type="match status" value="1"/>
</dbReference>
<dbReference type="PROSITE" id="PS51194">
    <property type="entry name" value="HELICASE_CTER"/>
    <property type="match status" value="1"/>
</dbReference>
<dbReference type="GO" id="GO:0016787">
    <property type="term" value="F:hydrolase activity"/>
    <property type="evidence" value="ECO:0007669"/>
    <property type="project" value="UniProtKB-KW"/>
</dbReference>
<keyword evidence="8" id="KW-1185">Reference proteome</keyword>
<name>A0A0D2LWB0_9CHLO</name>
<dbReference type="GO" id="GO:0004520">
    <property type="term" value="F:DNA endonuclease activity"/>
    <property type="evidence" value="ECO:0007669"/>
    <property type="project" value="TreeGrafter"/>
</dbReference>
<keyword evidence="2" id="KW-0378">Hydrolase</keyword>
<keyword evidence="4" id="KW-0067">ATP-binding</keyword>
<evidence type="ECO:0000256" key="3">
    <source>
        <dbReference type="ARBA" id="ARBA00022806"/>
    </source>
</evidence>
<reference evidence="7 8" key="1">
    <citation type="journal article" date="2013" name="BMC Genomics">
        <title>Reconstruction of the lipid metabolism for the microalga Monoraphidium neglectum from its genome sequence reveals characteristics suitable for biofuel production.</title>
        <authorList>
            <person name="Bogen C."/>
            <person name="Al-Dilaimi A."/>
            <person name="Albersmeier A."/>
            <person name="Wichmann J."/>
            <person name="Grundmann M."/>
            <person name="Rupp O."/>
            <person name="Lauersen K.J."/>
            <person name="Blifernez-Klassen O."/>
            <person name="Kalinowski J."/>
            <person name="Goesmann A."/>
            <person name="Mussgnug J.H."/>
            <person name="Kruse O."/>
        </authorList>
    </citation>
    <scope>NUCLEOTIDE SEQUENCE [LARGE SCALE GENOMIC DNA]</scope>
    <source>
        <strain evidence="7 8">SAG 48.87</strain>
    </source>
</reference>
<dbReference type="PANTHER" id="PTHR45766">
    <property type="entry name" value="DNA ANNEALING HELICASE AND ENDONUCLEASE ZRANB3 FAMILY MEMBER"/>
    <property type="match status" value="1"/>
</dbReference>
<evidence type="ECO:0000256" key="4">
    <source>
        <dbReference type="ARBA" id="ARBA00022840"/>
    </source>
</evidence>
<dbReference type="GO" id="GO:0031297">
    <property type="term" value="P:replication fork processing"/>
    <property type="evidence" value="ECO:0007669"/>
    <property type="project" value="TreeGrafter"/>
</dbReference>
<dbReference type="Gene3D" id="3.40.50.300">
    <property type="entry name" value="P-loop containing nucleotide triphosphate hydrolases"/>
    <property type="match status" value="1"/>
</dbReference>
<proteinExistence type="predicted"/>
<dbReference type="GO" id="GO:0006281">
    <property type="term" value="P:DNA repair"/>
    <property type="evidence" value="ECO:0007669"/>
    <property type="project" value="TreeGrafter"/>
</dbReference>